<dbReference type="AlphaFoldDB" id="A0A4R6U0C7"/>
<reference evidence="2 3" key="1">
    <citation type="submission" date="2019-03" db="EMBL/GenBank/DDBJ databases">
        <title>Genomic Encyclopedia of Type Strains, Phase IV (KMG-IV): sequencing the most valuable type-strain genomes for metagenomic binning, comparative biology and taxonomic classification.</title>
        <authorList>
            <person name="Goeker M."/>
        </authorList>
    </citation>
    <scope>NUCLEOTIDE SEQUENCE [LARGE SCALE GENOMIC DNA]</scope>
    <source>
        <strain evidence="2 3">DSM 28679</strain>
    </source>
</reference>
<dbReference type="Proteomes" id="UP000294575">
    <property type="component" value="Unassembled WGS sequence"/>
</dbReference>
<keyword evidence="1" id="KW-0812">Transmembrane</keyword>
<gene>
    <name evidence="2" type="ORF">DFQ45_11251</name>
</gene>
<evidence type="ECO:0000256" key="1">
    <source>
        <dbReference type="SAM" id="Phobius"/>
    </source>
</evidence>
<name>A0A4R6U0C7_9GAMM</name>
<keyword evidence="3" id="KW-1185">Reference proteome</keyword>
<proteinExistence type="predicted"/>
<dbReference type="Pfam" id="PF09919">
    <property type="entry name" value="DUF2149"/>
    <property type="match status" value="1"/>
</dbReference>
<keyword evidence="1" id="KW-0472">Membrane</keyword>
<dbReference type="EMBL" id="SNYK01000012">
    <property type="protein sequence ID" value="TDQ36504.1"/>
    <property type="molecule type" value="Genomic_DNA"/>
</dbReference>
<organism evidence="2 3">
    <name type="scientific">Thiopseudomonas denitrificans</name>
    <dbReference type="NCBI Taxonomy" id="1501432"/>
    <lineage>
        <taxon>Bacteria</taxon>
        <taxon>Pseudomonadati</taxon>
        <taxon>Pseudomonadota</taxon>
        <taxon>Gammaproteobacteria</taxon>
        <taxon>Pseudomonadales</taxon>
        <taxon>Pseudomonadaceae</taxon>
        <taxon>Thiopseudomonas</taxon>
    </lineage>
</organism>
<feature type="transmembrane region" description="Helical" evidence="1">
    <location>
        <begin position="12"/>
        <end position="34"/>
    </location>
</feature>
<comment type="caution">
    <text evidence="2">The sequence shown here is derived from an EMBL/GenBank/DDBJ whole genome shotgun (WGS) entry which is preliminary data.</text>
</comment>
<dbReference type="RefSeq" id="WP_101496046.1">
    <property type="nucleotide sequence ID" value="NZ_LNJZ01000003.1"/>
</dbReference>
<evidence type="ECO:0000313" key="3">
    <source>
        <dbReference type="Proteomes" id="UP000294575"/>
    </source>
</evidence>
<protein>
    <recommendedName>
        <fullName evidence="4">DUF2149 domain-containing protein</fullName>
    </recommendedName>
</protein>
<dbReference type="InterPro" id="IPR018676">
    <property type="entry name" value="DUF2149"/>
</dbReference>
<dbReference type="OrthoDB" id="199365at2"/>
<keyword evidence="1" id="KW-1133">Transmembrane helix</keyword>
<sequence>MRLLDEDEELNPIISAVNLVDVFLVVIAALLIAIAQNPMNVFSSDSVTVVKNAGQDNMEVWVKEGKEIKQYKSSGEIGSGEGMRAGIAYRMADGSFVYVPEGDDSTGEQP</sequence>
<evidence type="ECO:0000313" key="2">
    <source>
        <dbReference type="EMBL" id="TDQ36504.1"/>
    </source>
</evidence>
<evidence type="ECO:0008006" key="4">
    <source>
        <dbReference type="Google" id="ProtNLM"/>
    </source>
</evidence>
<accession>A0A4R6U0C7</accession>